<sequence length="107" mass="12514">MSQKMIHMKILKKFRGELEHSLRSRCIEPCLTEEYINALENIVKRTKSGRKWKKLDIKSPNTPFINQDKQRGPFKPNTPNINKQRKCQKCGGFENLANNCLKKAKIN</sequence>
<evidence type="ECO:0000256" key="1">
    <source>
        <dbReference type="SAM" id="MobiDB-lite"/>
    </source>
</evidence>
<name>A0A9Q3KVR2_9BASI</name>
<protein>
    <submittedName>
        <fullName evidence="2">Uncharacterized protein</fullName>
    </submittedName>
</protein>
<feature type="region of interest" description="Disordered" evidence="1">
    <location>
        <begin position="57"/>
        <end position="81"/>
    </location>
</feature>
<dbReference type="OrthoDB" id="2507294at2759"/>
<evidence type="ECO:0000313" key="3">
    <source>
        <dbReference type="Proteomes" id="UP000765509"/>
    </source>
</evidence>
<evidence type="ECO:0000313" key="2">
    <source>
        <dbReference type="EMBL" id="MBW0587937.1"/>
    </source>
</evidence>
<organism evidence="2 3">
    <name type="scientific">Austropuccinia psidii MF-1</name>
    <dbReference type="NCBI Taxonomy" id="1389203"/>
    <lineage>
        <taxon>Eukaryota</taxon>
        <taxon>Fungi</taxon>
        <taxon>Dikarya</taxon>
        <taxon>Basidiomycota</taxon>
        <taxon>Pucciniomycotina</taxon>
        <taxon>Pucciniomycetes</taxon>
        <taxon>Pucciniales</taxon>
        <taxon>Sphaerophragmiaceae</taxon>
        <taxon>Austropuccinia</taxon>
    </lineage>
</organism>
<proteinExistence type="predicted"/>
<comment type="caution">
    <text evidence="2">The sequence shown here is derived from an EMBL/GenBank/DDBJ whole genome shotgun (WGS) entry which is preliminary data.</text>
</comment>
<keyword evidence="3" id="KW-1185">Reference proteome</keyword>
<accession>A0A9Q3KVR2</accession>
<dbReference type="Proteomes" id="UP000765509">
    <property type="component" value="Unassembled WGS sequence"/>
</dbReference>
<reference evidence="2" key="1">
    <citation type="submission" date="2021-03" db="EMBL/GenBank/DDBJ databases">
        <title>Draft genome sequence of rust myrtle Austropuccinia psidii MF-1, a brazilian biotype.</title>
        <authorList>
            <person name="Quecine M.C."/>
            <person name="Pachon D.M.R."/>
            <person name="Bonatelli M.L."/>
            <person name="Correr F.H."/>
            <person name="Franceschini L.M."/>
            <person name="Leite T.F."/>
            <person name="Margarido G.R.A."/>
            <person name="Almeida C.A."/>
            <person name="Ferrarezi J.A."/>
            <person name="Labate C.A."/>
        </authorList>
    </citation>
    <scope>NUCLEOTIDE SEQUENCE</scope>
    <source>
        <strain evidence="2">MF-1</strain>
    </source>
</reference>
<gene>
    <name evidence="2" type="ORF">O181_127652</name>
</gene>
<dbReference type="EMBL" id="AVOT02128695">
    <property type="protein sequence ID" value="MBW0587937.1"/>
    <property type="molecule type" value="Genomic_DNA"/>
</dbReference>
<dbReference type="AlphaFoldDB" id="A0A9Q3KVR2"/>